<evidence type="ECO:0000256" key="1">
    <source>
        <dbReference type="SAM" id="MobiDB-lite"/>
    </source>
</evidence>
<feature type="compositionally biased region" description="Polar residues" evidence="1">
    <location>
        <begin position="266"/>
        <end position="278"/>
    </location>
</feature>
<feature type="region of interest" description="Disordered" evidence="1">
    <location>
        <begin position="125"/>
        <end position="233"/>
    </location>
</feature>
<dbReference type="Pfam" id="PF15502">
    <property type="entry name" value="MPLKIP"/>
    <property type="match status" value="1"/>
</dbReference>
<feature type="region of interest" description="Disordered" evidence="1">
    <location>
        <begin position="20"/>
        <end position="45"/>
    </location>
</feature>
<accession>A0A6A2XGN3</accession>
<organism evidence="2 3">
    <name type="scientific">Hibiscus syriacus</name>
    <name type="common">Rose of Sharon</name>
    <dbReference type="NCBI Taxonomy" id="106335"/>
    <lineage>
        <taxon>Eukaryota</taxon>
        <taxon>Viridiplantae</taxon>
        <taxon>Streptophyta</taxon>
        <taxon>Embryophyta</taxon>
        <taxon>Tracheophyta</taxon>
        <taxon>Spermatophyta</taxon>
        <taxon>Magnoliopsida</taxon>
        <taxon>eudicotyledons</taxon>
        <taxon>Gunneridae</taxon>
        <taxon>Pentapetalae</taxon>
        <taxon>rosids</taxon>
        <taxon>malvids</taxon>
        <taxon>Malvales</taxon>
        <taxon>Malvaceae</taxon>
        <taxon>Malvoideae</taxon>
        <taxon>Hibiscus</taxon>
    </lineage>
</organism>
<sequence>MEESEKRKERLKAMRMEAQVSNDLETSAMPGCLSNPLIKTPSTMQDDFGGAPRFDYYTDPMAAFSANKKRGNIHNQTVQQSFTSPITSGWHAPSHPDAKQFSPAQGVYNHGPYNPRIRSPSLMHPGQSGAWNGSQATDHYNLVSDGTPRGMYSNPPRHPGTSQKGDSPSFNYGTARPQMFGNRPNLDQGSGGSAYFSPGRGRSRGYSGSSTPGLGRSVGRGQGFRGRSSASNRILGPESYFDQSMLEDPWQHLEPIPWKRQEAGMDSSSTPGTSNSWLPKSIDPKKAKVSEASSNKFNSQQSLAEYLAASFNKAAIVAGRWCSVYFRYAKMLGLPPLAELKAIEKGIDFFLLSDWAMKGRLIIESDYKATVDWILLPTSSPPFFSSLVEKIVSLVSEGRLLLDTSRGGAIVRLILWLNRGLDD</sequence>
<dbReference type="InterPro" id="IPR039292">
    <property type="entry name" value="SICKLE"/>
</dbReference>
<dbReference type="GO" id="GO:0035196">
    <property type="term" value="P:miRNA processing"/>
    <property type="evidence" value="ECO:0007669"/>
    <property type="project" value="InterPro"/>
</dbReference>
<proteinExistence type="predicted"/>
<protein>
    <submittedName>
        <fullName evidence="2">Detected protein of confused Function</fullName>
    </submittedName>
</protein>
<name>A0A6A2XGN3_HIBSY</name>
<feature type="compositionally biased region" description="Polar residues" evidence="1">
    <location>
        <begin position="160"/>
        <end position="172"/>
    </location>
</feature>
<feature type="region of interest" description="Disordered" evidence="1">
    <location>
        <begin position="262"/>
        <end position="281"/>
    </location>
</feature>
<feature type="compositionally biased region" description="Low complexity" evidence="1">
    <location>
        <begin position="197"/>
        <end position="213"/>
    </location>
</feature>
<evidence type="ECO:0000313" key="3">
    <source>
        <dbReference type="Proteomes" id="UP000436088"/>
    </source>
</evidence>
<dbReference type="Proteomes" id="UP000436088">
    <property type="component" value="Unassembled WGS sequence"/>
</dbReference>
<keyword evidence="3" id="KW-1185">Reference proteome</keyword>
<dbReference type="EMBL" id="VEPZ02001415">
    <property type="protein sequence ID" value="KAE8674652.1"/>
    <property type="molecule type" value="Genomic_DNA"/>
</dbReference>
<dbReference type="PANTHER" id="PTHR36054">
    <property type="entry name" value="PROTEIN SICKLE"/>
    <property type="match status" value="1"/>
</dbReference>
<evidence type="ECO:0000313" key="2">
    <source>
        <dbReference type="EMBL" id="KAE8674652.1"/>
    </source>
</evidence>
<feature type="compositionally biased region" description="Polar residues" evidence="1">
    <location>
        <begin position="129"/>
        <end position="138"/>
    </location>
</feature>
<reference evidence="2" key="1">
    <citation type="submission" date="2019-09" db="EMBL/GenBank/DDBJ databases">
        <title>Draft genome information of white flower Hibiscus syriacus.</title>
        <authorList>
            <person name="Kim Y.-M."/>
        </authorList>
    </citation>
    <scope>NUCLEOTIDE SEQUENCE [LARGE SCALE GENOMIC DNA]</scope>
    <source>
        <strain evidence="2">YM2019G1</strain>
    </source>
</reference>
<comment type="caution">
    <text evidence="2">The sequence shown here is derived from an EMBL/GenBank/DDBJ whole genome shotgun (WGS) entry which is preliminary data.</text>
</comment>
<dbReference type="AlphaFoldDB" id="A0A6A2XGN3"/>
<dbReference type="GO" id="GO:0000398">
    <property type="term" value="P:mRNA splicing, via spliceosome"/>
    <property type="evidence" value="ECO:0007669"/>
    <property type="project" value="InterPro"/>
</dbReference>
<gene>
    <name evidence="2" type="ORF">F3Y22_tig00111741pilonHSYRG00078</name>
</gene>
<dbReference type="PANTHER" id="PTHR36054:SF2">
    <property type="entry name" value="PROTEIN SICKLE"/>
    <property type="match status" value="1"/>
</dbReference>
<dbReference type="InterPro" id="IPR028265">
    <property type="entry name" value="TTDN1/SICKLE"/>
</dbReference>